<dbReference type="Proteomes" id="UP000253918">
    <property type="component" value="Unassembled WGS sequence"/>
</dbReference>
<dbReference type="InterPro" id="IPR025196">
    <property type="entry name" value="DUF4126"/>
</dbReference>
<sequence length="153" mass="15317">MIRSLLLGALAGQRSLTPLAVVSDAARRGALPEDNGALPLLGHPLVSAGTAALAAAELWGDKLKSAPDRIVKRGLAVRIVTGAVAGMAMAPRDQRVIAAAVGAGAAMAASYFGWSARMAALRRYGQTETGLAEDALVVGGALAAVHAGSPRAA</sequence>
<evidence type="ECO:0000259" key="2">
    <source>
        <dbReference type="Pfam" id="PF13548"/>
    </source>
</evidence>
<feature type="domain" description="DUF4126" evidence="2">
    <location>
        <begin position="5"/>
        <end position="147"/>
    </location>
</feature>
<proteinExistence type="predicted"/>
<evidence type="ECO:0000313" key="3">
    <source>
        <dbReference type="EMBL" id="RDE06193.1"/>
    </source>
</evidence>
<dbReference type="AlphaFoldDB" id="A0A369VVS1"/>
<keyword evidence="1" id="KW-0812">Transmembrane</keyword>
<reference evidence="3 4" key="1">
    <citation type="submission" date="2018-07" db="EMBL/GenBank/DDBJ databases">
        <title>a novel species of Sphingomonas isolated from the rhizosphere soil of Araceae plant.</title>
        <authorList>
            <person name="Zhiyong W."/>
            <person name="Qinglan Z."/>
            <person name="Zhiwei F."/>
            <person name="Ding X."/>
            <person name="Gejiao W."/>
            <person name="Shixue Z."/>
        </authorList>
    </citation>
    <scope>NUCLEOTIDE SEQUENCE [LARGE SCALE GENOMIC DNA]</scope>
    <source>
        <strain evidence="3 4">WZY 27</strain>
    </source>
</reference>
<accession>A0A369VVS1</accession>
<comment type="caution">
    <text evidence="3">The sequence shown here is derived from an EMBL/GenBank/DDBJ whole genome shotgun (WGS) entry which is preliminary data.</text>
</comment>
<evidence type="ECO:0000313" key="4">
    <source>
        <dbReference type="Proteomes" id="UP000253918"/>
    </source>
</evidence>
<dbReference type="OrthoDB" id="8853994at2"/>
<evidence type="ECO:0000256" key="1">
    <source>
        <dbReference type="SAM" id="Phobius"/>
    </source>
</evidence>
<name>A0A369VVS1_9SPHN</name>
<keyword evidence="1" id="KW-1133">Transmembrane helix</keyword>
<protein>
    <submittedName>
        <fullName evidence="3">DUF4126 family protein</fullName>
    </submittedName>
</protein>
<dbReference type="RefSeq" id="WP_114685775.1">
    <property type="nucleotide sequence ID" value="NZ_QQNB01000001.1"/>
</dbReference>
<feature type="transmembrane region" description="Helical" evidence="1">
    <location>
        <begin position="96"/>
        <end position="114"/>
    </location>
</feature>
<gene>
    <name evidence="3" type="ORF">DVW87_00150</name>
</gene>
<keyword evidence="1" id="KW-0472">Membrane</keyword>
<dbReference type="Pfam" id="PF13548">
    <property type="entry name" value="DUF4126"/>
    <property type="match status" value="1"/>
</dbReference>
<organism evidence="3 4">
    <name type="scientific">Sphingomonas aracearum</name>
    <dbReference type="NCBI Taxonomy" id="2283317"/>
    <lineage>
        <taxon>Bacteria</taxon>
        <taxon>Pseudomonadati</taxon>
        <taxon>Pseudomonadota</taxon>
        <taxon>Alphaproteobacteria</taxon>
        <taxon>Sphingomonadales</taxon>
        <taxon>Sphingomonadaceae</taxon>
        <taxon>Sphingomonas</taxon>
    </lineage>
</organism>
<dbReference type="EMBL" id="QQNB01000001">
    <property type="protein sequence ID" value="RDE06193.1"/>
    <property type="molecule type" value="Genomic_DNA"/>
</dbReference>
<keyword evidence="4" id="KW-1185">Reference proteome</keyword>